<evidence type="ECO:0000256" key="2">
    <source>
        <dbReference type="ARBA" id="ARBA00022737"/>
    </source>
</evidence>
<evidence type="ECO:0000313" key="9">
    <source>
        <dbReference type="EMBL" id="MBW39581.1"/>
    </source>
</evidence>
<feature type="region of interest" description="Disordered" evidence="5">
    <location>
        <begin position="183"/>
        <end position="218"/>
    </location>
</feature>
<evidence type="ECO:0000259" key="6">
    <source>
        <dbReference type="Pfam" id="PF23770"/>
    </source>
</evidence>
<keyword evidence="1 3" id="KW-0853">WD repeat</keyword>
<name>A0A2M4AFL4_9DIPT</name>
<evidence type="ECO:0000259" key="7">
    <source>
        <dbReference type="Pfam" id="PF23774"/>
    </source>
</evidence>
<dbReference type="PANTHER" id="PTHR46362:SF1">
    <property type="entry name" value="GEM-ASSOCIATED PROTEIN 5"/>
    <property type="match status" value="1"/>
</dbReference>
<dbReference type="AlphaFoldDB" id="A0A2M4AFL4"/>
<feature type="compositionally biased region" description="Basic and acidic residues" evidence="5">
    <location>
        <begin position="908"/>
        <end position="918"/>
    </location>
</feature>
<dbReference type="InterPro" id="IPR052640">
    <property type="entry name" value="Gemin-5"/>
</dbReference>
<dbReference type="GO" id="GO:0003730">
    <property type="term" value="F:mRNA 3'-UTR binding"/>
    <property type="evidence" value="ECO:0007669"/>
    <property type="project" value="TreeGrafter"/>
</dbReference>
<dbReference type="InterPro" id="IPR056421">
    <property type="entry name" value="TPR_GEMI5"/>
</dbReference>
<evidence type="ECO:0000259" key="8">
    <source>
        <dbReference type="Pfam" id="PF23775"/>
    </source>
</evidence>
<dbReference type="InterPro" id="IPR036322">
    <property type="entry name" value="WD40_repeat_dom_sf"/>
</dbReference>
<feature type="compositionally biased region" description="Acidic residues" evidence="5">
    <location>
        <begin position="880"/>
        <end position="900"/>
    </location>
</feature>
<organism evidence="9">
    <name type="scientific">Anopheles triannulatus</name>
    <dbReference type="NCBI Taxonomy" id="58253"/>
    <lineage>
        <taxon>Eukaryota</taxon>
        <taxon>Metazoa</taxon>
        <taxon>Ecdysozoa</taxon>
        <taxon>Arthropoda</taxon>
        <taxon>Hexapoda</taxon>
        <taxon>Insecta</taxon>
        <taxon>Pterygota</taxon>
        <taxon>Neoptera</taxon>
        <taxon>Endopterygota</taxon>
        <taxon>Diptera</taxon>
        <taxon>Nematocera</taxon>
        <taxon>Culicoidea</taxon>
        <taxon>Culicidae</taxon>
        <taxon>Anophelinae</taxon>
        <taxon>Anopheles</taxon>
    </lineage>
</organism>
<reference evidence="9" key="1">
    <citation type="submission" date="2018-01" db="EMBL/GenBank/DDBJ databases">
        <title>An insight into the sialome of Amazonian anophelines.</title>
        <authorList>
            <person name="Ribeiro J.M."/>
            <person name="Scarpassa V."/>
            <person name="Calvo E."/>
        </authorList>
    </citation>
    <scope>NUCLEOTIDE SEQUENCE</scope>
    <source>
        <tissue evidence="9">Salivary glands</tissue>
    </source>
</reference>
<dbReference type="PROSITE" id="PS50082">
    <property type="entry name" value="WD_REPEATS_2"/>
    <property type="match status" value="1"/>
</dbReference>
<dbReference type="GO" id="GO:0005634">
    <property type="term" value="C:nucleus"/>
    <property type="evidence" value="ECO:0007669"/>
    <property type="project" value="TreeGrafter"/>
</dbReference>
<dbReference type="InterPro" id="IPR001680">
    <property type="entry name" value="WD40_rpt"/>
</dbReference>
<feature type="region of interest" description="Disordered" evidence="5">
    <location>
        <begin position="880"/>
        <end position="923"/>
    </location>
</feature>
<dbReference type="InterPro" id="IPR019775">
    <property type="entry name" value="WD40_repeat_CS"/>
</dbReference>
<keyword evidence="2" id="KW-0677">Repeat</keyword>
<accession>A0A2M4AFL4</accession>
<dbReference type="GO" id="GO:0000387">
    <property type="term" value="P:spliceosomal snRNP assembly"/>
    <property type="evidence" value="ECO:0007669"/>
    <property type="project" value="TreeGrafter"/>
</dbReference>
<dbReference type="InterPro" id="IPR015943">
    <property type="entry name" value="WD40/YVTN_repeat-like_dom_sf"/>
</dbReference>
<protein>
    <submittedName>
        <fullName evidence="9">Putative wd40 domain protein</fullName>
    </submittedName>
</protein>
<sequence>MCYIPPIDSADELPKVKIIGNESPIKCFACAPEWNEKRVYAVMDEKNRVVVWDLDTATPIQGHRAHPGPPKELTKPQQKEVTSALCFSTNNQLLSCDRGSLVIYCLLLNRFKVHSNFFRRKDVVVALSRVPDKSDMFVAGMRDGLVQIFSIKTMSILQSLRAHDREIVSIDLMMVTVDGDKKPVETTAKGSKATAAEKERPKKQARKKPVPEPDTSDFLDIYDFNDNQEEFGTIIDRESNDSAREKFHEKIKSVVGFNFQEACQNLKEDILEAAARREGEDEDDDERVSGEELNTDDENELDDCEKLRDYVVVDSDEEELGAQDGEEEEEEDAAERKLILVTGSRENVVWFWDFETGLPIDKVTMQSDVSKRLCNTIFINAVWLDENHIVANNAAGQVFESKVQFVRRHNKLGMVSSVSLAPYPVEKIFHVIRGNEGRYIWCSSINRKLTCVHVAEDGEPTVAREFSCMIPTNRFLVEHPLEPMVIAVATSAPRIEIINLLTMKPDNVQLKHFTNKIGGIVMTLAWHPEQEEKLAFATNEGRIGLFDTKNPKNVPVLLKSFTNKEIYALCWCYLTDEKSQRRMILMACGKSDLAYYYVTGQNKHEPNMYTQFGKVSHVSAVGNLCFVGTQDGAIYVADLDHNFNQLYHRCVVKRYITALEYKNKHLAVSDGKGRLVLINFTEGYEDTDGKNITPLEGHDGPITGIRWCHGEKMHLLSTSYDGSIRIWDAESTTCLKIFATGSIVNSAVFSSLDENIIIYVGVGHSLSCFDYTKGQPSRPKPTIQYASGNQTEEGTDSSKTDAVPEADGKTNDNKRSNSKTKNTDTAAIDELVDKVSQVVINGRKPTKPEATPFTLTHREAARTDTVLECIVKLLHSVDAELEDSSEKDAESEESDQDADSIPESSTNRSEDETKKEAPSQDDAEFYNEKLFSTEAKLQQLIEEETKHAEQVQKPLGNFVLLPQLLFKLKDKILESISKKKLTAELLALTPYVSHVFWRQCCKAYAYQLIESNKSMASIPYFLASFEIDELLELLCEKKHFREAWAICRLQTLPDDPWNEKIGTAWASYLESNGNLEPAALVWTGIKRYDDALRTLSKRKEQSKELVQTIDALKAKILDTKPEPEAKKK</sequence>
<evidence type="ECO:0000256" key="3">
    <source>
        <dbReference type="PROSITE-ProRule" id="PRU00221"/>
    </source>
</evidence>
<keyword evidence="4" id="KW-0175">Coiled coil</keyword>
<dbReference type="Gene3D" id="2.130.10.10">
    <property type="entry name" value="YVTN repeat-like/Quinoprotein amine dehydrogenase"/>
    <property type="match status" value="2"/>
</dbReference>
<evidence type="ECO:0000256" key="1">
    <source>
        <dbReference type="ARBA" id="ARBA00022574"/>
    </source>
</evidence>
<dbReference type="SMART" id="SM00320">
    <property type="entry name" value="WD40"/>
    <property type="match status" value="5"/>
</dbReference>
<dbReference type="PANTHER" id="PTHR46362">
    <property type="entry name" value="GEM-ASSOCIATED PROTEIN 5"/>
    <property type="match status" value="1"/>
</dbReference>
<dbReference type="PROSITE" id="PS50294">
    <property type="entry name" value="WD_REPEATS_REGION"/>
    <property type="match status" value="1"/>
</dbReference>
<dbReference type="Pfam" id="PF23775">
    <property type="entry name" value="Beta-prop_RIG_2nd"/>
    <property type="match status" value="1"/>
</dbReference>
<feature type="compositionally biased region" description="Basic and acidic residues" evidence="5">
    <location>
        <begin position="806"/>
        <end position="815"/>
    </location>
</feature>
<feature type="domain" description="Gem-associated protein 5 second beta-propeller" evidence="8">
    <location>
        <begin position="484"/>
        <end position="761"/>
    </location>
</feature>
<feature type="region of interest" description="Disordered" evidence="5">
    <location>
        <begin position="773"/>
        <end position="825"/>
    </location>
</feature>
<dbReference type="Pfam" id="PF23774">
    <property type="entry name" value="TPR_GEMI5"/>
    <property type="match status" value="1"/>
</dbReference>
<feature type="repeat" description="WD" evidence="3">
    <location>
        <begin position="695"/>
        <end position="737"/>
    </location>
</feature>
<dbReference type="Pfam" id="PF23770">
    <property type="entry name" value="Beta-prop_RIG_1st"/>
    <property type="match status" value="1"/>
</dbReference>
<dbReference type="InterPro" id="IPR056424">
    <property type="entry name" value="Beta-prop_GEMI5_2nd"/>
</dbReference>
<evidence type="ECO:0000256" key="5">
    <source>
        <dbReference type="SAM" id="MobiDB-lite"/>
    </source>
</evidence>
<feature type="coiled-coil region" evidence="4">
    <location>
        <begin position="1085"/>
        <end position="1115"/>
    </location>
</feature>
<dbReference type="EMBL" id="GGFK01006260">
    <property type="protein sequence ID" value="MBW39581.1"/>
    <property type="molecule type" value="Transcribed_RNA"/>
</dbReference>
<feature type="domain" description="Gem-associated protein 5 TPR" evidence="7">
    <location>
        <begin position="929"/>
        <end position="1102"/>
    </location>
</feature>
<dbReference type="PROSITE" id="PS00678">
    <property type="entry name" value="WD_REPEATS_1"/>
    <property type="match status" value="1"/>
</dbReference>
<dbReference type="InterPro" id="IPR056432">
    <property type="entry name" value="Beta-prop_GEMI5_1st"/>
</dbReference>
<evidence type="ECO:0000256" key="4">
    <source>
        <dbReference type="SAM" id="Coils"/>
    </source>
</evidence>
<dbReference type="GO" id="GO:0032797">
    <property type="term" value="C:SMN complex"/>
    <property type="evidence" value="ECO:0007669"/>
    <property type="project" value="TreeGrafter"/>
</dbReference>
<dbReference type="SUPFAM" id="SSF50978">
    <property type="entry name" value="WD40 repeat-like"/>
    <property type="match status" value="2"/>
</dbReference>
<proteinExistence type="predicted"/>
<feature type="region of interest" description="Disordered" evidence="5">
    <location>
        <begin position="276"/>
        <end position="300"/>
    </location>
</feature>
<feature type="domain" description="Gem-associated protein 5 first beta-propeller" evidence="6">
    <location>
        <begin position="2"/>
        <end position="308"/>
    </location>
</feature>